<evidence type="ECO:0000256" key="11">
    <source>
        <dbReference type="PIRSR" id="PIRSR001492-1"/>
    </source>
</evidence>
<feature type="domain" description="Metalloenzyme" evidence="14">
    <location>
        <begin position="7"/>
        <end position="496"/>
    </location>
</feature>
<feature type="binding site" evidence="10 13">
    <location>
        <position position="442"/>
    </location>
    <ligand>
        <name>Mn(2+)</name>
        <dbReference type="ChEBI" id="CHEBI:29035"/>
        <label>2</label>
    </ligand>
</feature>
<dbReference type="Proteomes" id="UP000680020">
    <property type="component" value="Unassembled WGS sequence"/>
</dbReference>
<feature type="binding site" evidence="10 12">
    <location>
        <position position="125"/>
    </location>
    <ligand>
        <name>substrate</name>
    </ligand>
</feature>
<keyword evidence="5 10" id="KW-0479">Metal-binding</keyword>
<dbReference type="InterPro" id="IPR006124">
    <property type="entry name" value="Metalloenzyme"/>
</dbReference>
<evidence type="ECO:0000259" key="15">
    <source>
        <dbReference type="Pfam" id="PF06415"/>
    </source>
</evidence>
<dbReference type="GO" id="GO:0006007">
    <property type="term" value="P:glucose catabolic process"/>
    <property type="evidence" value="ECO:0007669"/>
    <property type="project" value="InterPro"/>
</dbReference>
<dbReference type="RefSeq" id="WP_213403290.1">
    <property type="nucleotide sequence ID" value="NZ_JAGIBT010000001.1"/>
</dbReference>
<proteinExistence type="inferred from homology"/>
<sequence length="510" mass="55899">MTKAPRPVVLCILDGWGYRTDMKNNAIMAAETPNWEEFKTEGACTLLKTSGMAVGLPEGQMGNSEVGHINIGAGRVVYQDLTRITKAFESGEFQSNPVIEKTLADLKASGKALHIFGLLSDGGVHADEAHIHGLIKVAADAGIQKIYLHAFLDGRDTAPRSAQTYIERAEDAFKACGVGRFASIIGRYYAMDRDNRWERVEQAYDLVSQGLAEFKAPTALAGLEAAYARDENDEFVKATVIGDAVKMMDGDAVIFMNFRSDRARELSYPFTEDDFTGFVPKYRPKLSHYVCLTHYKDGLHGEVAFPPQNIVNGLGEVVAKAGLSQLRIAETEKYPHVTFFFNGGRETVFENEERILVNSPKVATYDLQPEMSAPEVADKLCAAIRSGKFDVIICNFANPDMVGHTGVFDAIVTAIETVDECMGHVYDAVQEVGGELLITADHGNAELTWDENTNQPHTSHTTGPVPLIYLGREATLSPDGALKDLAPTILHLMGLEQPKEMTGHNLVHFK</sequence>
<dbReference type="HAMAP" id="MF_01038">
    <property type="entry name" value="GpmI"/>
    <property type="match status" value="1"/>
</dbReference>
<keyword evidence="8 10" id="KW-0413">Isomerase</keyword>
<name>A0AB35BVR6_9GAMM</name>
<dbReference type="GO" id="GO:0006096">
    <property type="term" value="P:glycolytic process"/>
    <property type="evidence" value="ECO:0007669"/>
    <property type="project" value="UniProtKB-UniRule"/>
</dbReference>
<comment type="caution">
    <text evidence="16">The sequence shown here is derived from an EMBL/GenBank/DDBJ whole genome shotgun (WGS) entry which is preliminary data.</text>
</comment>
<evidence type="ECO:0000256" key="2">
    <source>
        <dbReference type="ARBA" id="ARBA00004798"/>
    </source>
</evidence>
<feature type="active site" description="Phosphoserine intermediate" evidence="10 11">
    <location>
        <position position="64"/>
    </location>
</feature>
<keyword evidence="6 10" id="KW-0324">Glycolysis</keyword>
<dbReference type="Pfam" id="PF01676">
    <property type="entry name" value="Metalloenzyme"/>
    <property type="match status" value="1"/>
</dbReference>
<dbReference type="GO" id="GO:0005829">
    <property type="term" value="C:cytosol"/>
    <property type="evidence" value="ECO:0007669"/>
    <property type="project" value="TreeGrafter"/>
</dbReference>
<feature type="domain" description="BPG-independent PGAM N-terminal" evidence="15">
    <location>
        <begin position="84"/>
        <end position="296"/>
    </location>
</feature>
<evidence type="ECO:0000256" key="1">
    <source>
        <dbReference type="ARBA" id="ARBA00000370"/>
    </source>
</evidence>
<reference evidence="16" key="1">
    <citation type="submission" date="2021-03" db="EMBL/GenBank/DDBJ databases">
        <title>Identification and antibiotic profiling of Wohlfahrtiimonas chitiniclastica, an underestimated human pathogen.</title>
        <authorList>
            <person name="Kopf A."/>
            <person name="Bunk B."/>
            <person name="Coldewey S."/>
            <person name="Gunzer F."/>
            <person name="Riedel T."/>
            <person name="Schroettner P."/>
        </authorList>
    </citation>
    <scope>NUCLEOTIDE SEQUENCE</scope>
    <source>
        <strain evidence="16">DSM 100917</strain>
    </source>
</reference>
<dbReference type="PIRSF" id="PIRSF001492">
    <property type="entry name" value="IPGAM"/>
    <property type="match status" value="1"/>
</dbReference>
<evidence type="ECO:0000256" key="8">
    <source>
        <dbReference type="ARBA" id="ARBA00023235"/>
    </source>
</evidence>
<dbReference type="FunFam" id="3.40.1450.10:FF:000001">
    <property type="entry name" value="2,3-bisphosphoglycerate-independent phosphoglycerate mutase"/>
    <property type="match status" value="1"/>
</dbReference>
<feature type="binding site" evidence="10 13">
    <location>
        <position position="400"/>
    </location>
    <ligand>
        <name>Mn(2+)</name>
        <dbReference type="ChEBI" id="CHEBI:29035"/>
        <label>1</label>
    </ligand>
</feature>
<dbReference type="FunFam" id="3.40.720.10:FF:000001">
    <property type="entry name" value="2,3-bisphosphoglycerate-independent phosphoglycerate mutase"/>
    <property type="match status" value="1"/>
</dbReference>
<comment type="subunit">
    <text evidence="10">Monomer.</text>
</comment>
<accession>A0AB35BVR6</accession>
<dbReference type="SUPFAM" id="SSF53649">
    <property type="entry name" value="Alkaline phosphatase-like"/>
    <property type="match status" value="1"/>
</dbReference>
<dbReference type="PANTHER" id="PTHR31637:SF0">
    <property type="entry name" value="2,3-BISPHOSPHOGLYCERATE-INDEPENDENT PHOSPHOGLYCERATE MUTASE"/>
    <property type="match status" value="1"/>
</dbReference>
<feature type="binding site" evidence="10 12">
    <location>
        <position position="187"/>
    </location>
    <ligand>
        <name>substrate</name>
    </ligand>
</feature>
<comment type="cofactor">
    <cofactor evidence="10">
        <name>Mn(2+)</name>
        <dbReference type="ChEBI" id="CHEBI:29035"/>
    </cofactor>
    <text evidence="10">Binds 2 manganese ions per subunit.</text>
</comment>
<feature type="binding site" evidence="10 13">
    <location>
        <position position="460"/>
    </location>
    <ligand>
        <name>Mn(2+)</name>
        <dbReference type="ChEBI" id="CHEBI:29035"/>
        <label>1</label>
    </ligand>
</feature>
<dbReference type="EMBL" id="JAGIBU010000001">
    <property type="protein sequence ID" value="MBS7823839.1"/>
    <property type="molecule type" value="Genomic_DNA"/>
</dbReference>
<comment type="function">
    <text evidence="10">Catalyzes the interconversion of 2-phosphoglycerate and 3-phosphoglycerate.</text>
</comment>
<dbReference type="CDD" id="cd16010">
    <property type="entry name" value="iPGM"/>
    <property type="match status" value="1"/>
</dbReference>
<evidence type="ECO:0000313" key="16">
    <source>
        <dbReference type="EMBL" id="MBS7823839.1"/>
    </source>
</evidence>
<dbReference type="Gene3D" id="3.40.1450.10">
    <property type="entry name" value="BPG-independent phosphoglycerate mutase, domain B"/>
    <property type="match status" value="1"/>
</dbReference>
<gene>
    <name evidence="10" type="primary">gpmI</name>
    <name evidence="16" type="ORF">J7561_01320</name>
</gene>
<comment type="similarity">
    <text evidence="3 10">Belongs to the BPG-independent phosphoglycerate mutase family.</text>
</comment>
<comment type="catalytic activity">
    <reaction evidence="1 10">
        <text>(2R)-2-phosphoglycerate = (2R)-3-phosphoglycerate</text>
        <dbReference type="Rhea" id="RHEA:15901"/>
        <dbReference type="ChEBI" id="CHEBI:58272"/>
        <dbReference type="ChEBI" id="CHEBI:58289"/>
        <dbReference type="EC" id="5.4.2.12"/>
    </reaction>
</comment>
<feature type="binding site" evidence="10 13">
    <location>
        <position position="404"/>
    </location>
    <ligand>
        <name>Mn(2+)</name>
        <dbReference type="ChEBI" id="CHEBI:29035"/>
        <label>1</label>
    </ligand>
</feature>
<dbReference type="EC" id="5.4.2.12" evidence="4 10"/>
<comment type="pathway">
    <text evidence="2 10">Carbohydrate degradation; glycolysis; pyruvate from D-glyceraldehyde 3-phosphate: step 3/5.</text>
</comment>
<dbReference type="GO" id="GO:0004619">
    <property type="term" value="F:phosphoglycerate mutase activity"/>
    <property type="evidence" value="ECO:0007669"/>
    <property type="project" value="UniProtKB-UniRule"/>
</dbReference>
<evidence type="ECO:0000256" key="4">
    <source>
        <dbReference type="ARBA" id="ARBA00012026"/>
    </source>
</evidence>
<feature type="binding site" evidence="10 12">
    <location>
        <begin position="259"/>
        <end position="262"/>
    </location>
    <ligand>
        <name>substrate</name>
    </ligand>
</feature>
<dbReference type="AlphaFoldDB" id="A0AB35BVR6"/>
<dbReference type="NCBIfam" id="TIGR01307">
    <property type="entry name" value="pgm_bpd_ind"/>
    <property type="match status" value="1"/>
</dbReference>
<dbReference type="InterPro" id="IPR036646">
    <property type="entry name" value="PGAM_B_sf"/>
</dbReference>
<feature type="binding site" evidence="10 13">
    <location>
        <position position="14"/>
    </location>
    <ligand>
        <name>Mn(2+)</name>
        <dbReference type="ChEBI" id="CHEBI:29035"/>
        <label>2</label>
    </ligand>
</feature>
<dbReference type="SUPFAM" id="SSF64158">
    <property type="entry name" value="2,3-Bisphosphoglycerate-independent phosphoglycerate mutase, substrate-binding domain"/>
    <property type="match status" value="1"/>
</dbReference>
<evidence type="ECO:0000256" key="9">
    <source>
        <dbReference type="ARBA" id="ARBA00071648"/>
    </source>
</evidence>
<dbReference type="Pfam" id="PF06415">
    <property type="entry name" value="iPGM_N"/>
    <property type="match status" value="1"/>
</dbReference>
<feature type="binding site" evidence="10 13">
    <location>
        <position position="64"/>
    </location>
    <ligand>
        <name>Mn(2+)</name>
        <dbReference type="ChEBI" id="CHEBI:29035"/>
        <label>2</label>
    </ligand>
</feature>
<feature type="binding site" evidence="10 12">
    <location>
        <begin position="155"/>
        <end position="156"/>
    </location>
    <ligand>
        <name>substrate</name>
    </ligand>
</feature>
<dbReference type="InterPro" id="IPR011258">
    <property type="entry name" value="BPG-indep_PGM_N"/>
</dbReference>
<dbReference type="PANTHER" id="PTHR31637">
    <property type="entry name" value="2,3-BISPHOSPHOGLYCERATE-INDEPENDENT PHOSPHOGLYCERATE MUTASE"/>
    <property type="match status" value="1"/>
</dbReference>
<evidence type="ECO:0000256" key="7">
    <source>
        <dbReference type="ARBA" id="ARBA00023211"/>
    </source>
</evidence>
<dbReference type="GO" id="GO:0030145">
    <property type="term" value="F:manganese ion binding"/>
    <property type="evidence" value="ECO:0007669"/>
    <property type="project" value="UniProtKB-UniRule"/>
</dbReference>
<evidence type="ECO:0000256" key="6">
    <source>
        <dbReference type="ARBA" id="ARBA00023152"/>
    </source>
</evidence>
<evidence type="ECO:0000256" key="12">
    <source>
        <dbReference type="PIRSR" id="PIRSR001492-2"/>
    </source>
</evidence>
<dbReference type="Gene3D" id="3.40.720.10">
    <property type="entry name" value="Alkaline Phosphatase, subunit A"/>
    <property type="match status" value="1"/>
</dbReference>
<feature type="binding site" evidence="10 12">
    <location>
        <position position="333"/>
    </location>
    <ligand>
        <name>substrate</name>
    </ligand>
</feature>
<evidence type="ECO:0000256" key="10">
    <source>
        <dbReference type="HAMAP-Rule" id="MF_01038"/>
    </source>
</evidence>
<evidence type="ECO:0000259" key="14">
    <source>
        <dbReference type="Pfam" id="PF01676"/>
    </source>
</evidence>
<evidence type="ECO:0000256" key="3">
    <source>
        <dbReference type="ARBA" id="ARBA00008819"/>
    </source>
</evidence>
<keyword evidence="7 10" id="KW-0464">Manganese</keyword>
<dbReference type="InterPro" id="IPR005995">
    <property type="entry name" value="Pgm_bpd_ind"/>
</dbReference>
<feature type="binding site" evidence="10 12">
    <location>
        <position position="193"/>
    </location>
    <ligand>
        <name>substrate</name>
    </ligand>
</feature>
<protein>
    <recommendedName>
        <fullName evidence="9 10">2,3-bisphosphoglycerate-independent phosphoglycerate mutase</fullName>
        <shortName evidence="10">BPG-independent PGAM</shortName>
        <shortName evidence="10">Phosphoglyceromutase</shortName>
        <shortName evidence="10">iPGM</shortName>
        <ecNumber evidence="4 10">5.4.2.12</ecNumber>
    </recommendedName>
</protein>
<evidence type="ECO:0000256" key="13">
    <source>
        <dbReference type="PIRSR" id="PIRSR001492-3"/>
    </source>
</evidence>
<dbReference type="InterPro" id="IPR017850">
    <property type="entry name" value="Alkaline_phosphatase_core_sf"/>
</dbReference>
<evidence type="ECO:0000313" key="17">
    <source>
        <dbReference type="Proteomes" id="UP000680020"/>
    </source>
</evidence>
<evidence type="ECO:0000256" key="5">
    <source>
        <dbReference type="ARBA" id="ARBA00022723"/>
    </source>
</evidence>
<organism evidence="16 17">
    <name type="scientific">Wohlfahrtiimonas chitiniclastica</name>
    <dbReference type="NCBI Taxonomy" id="400946"/>
    <lineage>
        <taxon>Bacteria</taxon>
        <taxon>Pseudomonadati</taxon>
        <taxon>Pseudomonadota</taxon>
        <taxon>Gammaproteobacteria</taxon>
        <taxon>Cardiobacteriales</taxon>
        <taxon>Ignatzschineriaceae</taxon>
        <taxon>Wohlfahrtiimonas</taxon>
    </lineage>
</organism>
<feature type="binding site" evidence="10 13">
    <location>
        <position position="441"/>
    </location>
    <ligand>
        <name>Mn(2+)</name>
        <dbReference type="ChEBI" id="CHEBI:29035"/>
        <label>2</label>
    </ligand>
</feature>